<sequence length="173" mass="19419">MDDKGSTRNSFIMSNKELCCSELFDIAIVLFLLFHILRIRMAVLRLLLPMIKELRHIAANILSLADNVSGVPSPSIKFTSFYYKTGLIWHNLCRFDIASSCFKKATDLLSNSNTAAAISADDVVKLLLDVNLTRSRTAWELSDRNLAVALLSRSKTLLLCFDHYSLLASQYLA</sequence>
<name>A0A8J4RPB2_9ROSI</name>
<comment type="caution">
    <text evidence="2">The sequence shown here is derived from an EMBL/GenBank/DDBJ whole genome shotgun (WGS) entry which is preliminary data.</text>
</comment>
<evidence type="ECO:0000313" key="2">
    <source>
        <dbReference type="EMBL" id="KAF3966458.1"/>
    </source>
</evidence>
<dbReference type="Proteomes" id="UP000737018">
    <property type="component" value="Unassembled WGS sequence"/>
</dbReference>
<evidence type="ECO:0000256" key="1">
    <source>
        <dbReference type="SAM" id="Phobius"/>
    </source>
</evidence>
<dbReference type="AlphaFoldDB" id="A0A8J4RPB2"/>
<dbReference type="PANTHER" id="PTHR40375">
    <property type="entry name" value="SPORULATION-SPECIFIC PROTEIN 22"/>
    <property type="match status" value="1"/>
</dbReference>
<dbReference type="EMBL" id="JRKL02001041">
    <property type="protein sequence ID" value="KAF3966458.1"/>
    <property type="molecule type" value="Genomic_DNA"/>
</dbReference>
<evidence type="ECO:0000313" key="3">
    <source>
        <dbReference type="Proteomes" id="UP000737018"/>
    </source>
</evidence>
<proteinExistence type="predicted"/>
<keyword evidence="1" id="KW-0812">Transmembrane</keyword>
<keyword evidence="3" id="KW-1185">Reference proteome</keyword>
<feature type="transmembrane region" description="Helical" evidence="1">
    <location>
        <begin position="26"/>
        <end position="48"/>
    </location>
</feature>
<keyword evidence="1" id="KW-1133">Transmembrane helix</keyword>
<accession>A0A8J4RPB2</accession>
<dbReference type="PANTHER" id="PTHR40375:SF2">
    <property type="entry name" value="SPORULATION-SPECIFIC PROTEIN 22"/>
    <property type="match status" value="1"/>
</dbReference>
<reference evidence="2" key="1">
    <citation type="submission" date="2020-03" db="EMBL/GenBank/DDBJ databases">
        <title>Castanea mollissima Vanexum genome sequencing.</title>
        <authorList>
            <person name="Staton M."/>
        </authorList>
    </citation>
    <scope>NUCLEOTIDE SEQUENCE</scope>
    <source>
        <tissue evidence="2">Leaf</tissue>
    </source>
</reference>
<protein>
    <submittedName>
        <fullName evidence="2">Uncharacterized protein</fullName>
    </submittedName>
</protein>
<gene>
    <name evidence="2" type="ORF">CMV_009444</name>
</gene>
<organism evidence="2 3">
    <name type="scientific">Castanea mollissima</name>
    <name type="common">Chinese chestnut</name>
    <dbReference type="NCBI Taxonomy" id="60419"/>
    <lineage>
        <taxon>Eukaryota</taxon>
        <taxon>Viridiplantae</taxon>
        <taxon>Streptophyta</taxon>
        <taxon>Embryophyta</taxon>
        <taxon>Tracheophyta</taxon>
        <taxon>Spermatophyta</taxon>
        <taxon>Magnoliopsida</taxon>
        <taxon>eudicotyledons</taxon>
        <taxon>Gunneridae</taxon>
        <taxon>Pentapetalae</taxon>
        <taxon>rosids</taxon>
        <taxon>fabids</taxon>
        <taxon>Fagales</taxon>
        <taxon>Fagaceae</taxon>
        <taxon>Castanea</taxon>
    </lineage>
</organism>
<dbReference type="GO" id="GO:0090173">
    <property type="term" value="P:regulation of synaptonemal complex assembly"/>
    <property type="evidence" value="ECO:0007669"/>
    <property type="project" value="InterPro"/>
</dbReference>
<dbReference type="InterPro" id="IPR039057">
    <property type="entry name" value="Spo22/ZIP4"/>
</dbReference>
<keyword evidence="1" id="KW-0472">Membrane</keyword>
<dbReference type="OrthoDB" id="65716at2759"/>